<dbReference type="InterPro" id="IPR013087">
    <property type="entry name" value="Znf_C2H2_type"/>
</dbReference>
<protein>
    <recommendedName>
        <fullName evidence="10">C2H2-type domain-containing protein</fullName>
    </recommendedName>
</protein>
<dbReference type="Proteomes" id="UP001210211">
    <property type="component" value="Unassembled WGS sequence"/>
</dbReference>
<accession>A0AAD5ZTK1</accession>
<dbReference type="GO" id="GO:0008270">
    <property type="term" value="F:zinc ion binding"/>
    <property type="evidence" value="ECO:0007669"/>
    <property type="project" value="UniProtKB-KW"/>
</dbReference>
<dbReference type="InterPro" id="IPR036236">
    <property type="entry name" value="Znf_C2H2_sf"/>
</dbReference>
<evidence type="ECO:0000313" key="11">
    <source>
        <dbReference type="EMBL" id="KAJ3703713.1"/>
    </source>
</evidence>
<dbReference type="PANTHER" id="PTHR26374">
    <property type="entry name" value="ZINC FINGER PROTEIN ZAT5"/>
    <property type="match status" value="1"/>
</dbReference>
<reference evidence="11 12" key="1">
    <citation type="journal article" date="2022" name="Cell">
        <title>Repeat-based holocentromeres influence genome architecture and karyotype evolution.</title>
        <authorList>
            <person name="Hofstatter P.G."/>
            <person name="Thangavel G."/>
            <person name="Lux T."/>
            <person name="Neumann P."/>
            <person name="Vondrak T."/>
            <person name="Novak P."/>
            <person name="Zhang M."/>
            <person name="Costa L."/>
            <person name="Castellani M."/>
            <person name="Scott A."/>
            <person name="Toegelov H."/>
            <person name="Fuchs J."/>
            <person name="Mata-Sucre Y."/>
            <person name="Dias Y."/>
            <person name="Vanzela A.L.L."/>
            <person name="Huettel B."/>
            <person name="Almeida C.C.S."/>
            <person name="Simkova H."/>
            <person name="Souza G."/>
            <person name="Pedrosa-Harand A."/>
            <person name="Macas J."/>
            <person name="Mayer K.F.X."/>
            <person name="Houben A."/>
            <person name="Marques A."/>
        </authorList>
    </citation>
    <scope>NUCLEOTIDE SEQUENCE [LARGE SCALE GENOMIC DNA]</scope>
    <source>
        <strain evidence="11">RhyTen1mFocal</strain>
    </source>
</reference>
<dbReference type="PROSITE" id="PS50157">
    <property type="entry name" value="ZINC_FINGER_C2H2_2"/>
    <property type="match status" value="2"/>
</dbReference>
<sequence>MVERESKREMESEDNAAYLLLSLSSVSDTECMPKKNMHKRKPQASDGEFECKTCNRRFSSFQALGGHRTGHKRAKIITIHNVLDRSNYDEHLNHLKPVARRNNLHQCTICGEGFSMGQALGGHMRRHRADPIDIVASGLNMPLPSLEDCGRSIEIKSVIPRNTSHIRLLELFV</sequence>
<keyword evidence="3" id="KW-0677">Repeat</keyword>
<dbReference type="GO" id="GO:0005634">
    <property type="term" value="C:nucleus"/>
    <property type="evidence" value="ECO:0007669"/>
    <property type="project" value="UniProtKB-SubCell"/>
</dbReference>
<comment type="caution">
    <text evidence="11">The sequence shown here is derived from an EMBL/GenBank/DDBJ whole genome shotgun (WGS) entry which is preliminary data.</text>
</comment>
<feature type="domain" description="C2H2-type" evidence="10">
    <location>
        <begin position="49"/>
        <end position="76"/>
    </location>
</feature>
<gene>
    <name evidence="11" type="ORF">LUZ61_007418</name>
</gene>
<keyword evidence="5" id="KW-0862">Zinc</keyword>
<dbReference type="SMART" id="SM00355">
    <property type="entry name" value="ZnF_C2H2"/>
    <property type="match status" value="2"/>
</dbReference>
<dbReference type="Gene3D" id="3.30.160.60">
    <property type="entry name" value="Classic Zinc Finger"/>
    <property type="match status" value="1"/>
</dbReference>
<dbReference type="SUPFAM" id="SSF57667">
    <property type="entry name" value="beta-beta-alpha zinc fingers"/>
    <property type="match status" value="1"/>
</dbReference>
<dbReference type="PROSITE" id="PS00028">
    <property type="entry name" value="ZINC_FINGER_C2H2_1"/>
    <property type="match status" value="2"/>
</dbReference>
<dbReference type="EMBL" id="JAMRDG010000001">
    <property type="protein sequence ID" value="KAJ3703713.1"/>
    <property type="molecule type" value="Genomic_DNA"/>
</dbReference>
<evidence type="ECO:0000256" key="8">
    <source>
        <dbReference type="ARBA" id="ARBA00023242"/>
    </source>
</evidence>
<evidence type="ECO:0000256" key="1">
    <source>
        <dbReference type="ARBA" id="ARBA00004123"/>
    </source>
</evidence>
<proteinExistence type="predicted"/>
<keyword evidence="6" id="KW-0805">Transcription regulation</keyword>
<dbReference type="PANTHER" id="PTHR26374:SF456">
    <property type="entry name" value="ZINC FINGER PROTEIN ZAT5-LIKE"/>
    <property type="match status" value="1"/>
</dbReference>
<evidence type="ECO:0000256" key="6">
    <source>
        <dbReference type="ARBA" id="ARBA00023015"/>
    </source>
</evidence>
<evidence type="ECO:0000256" key="9">
    <source>
        <dbReference type="PROSITE-ProRule" id="PRU00042"/>
    </source>
</evidence>
<evidence type="ECO:0000259" key="10">
    <source>
        <dbReference type="PROSITE" id="PS50157"/>
    </source>
</evidence>
<organism evidence="11 12">
    <name type="scientific">Rhynchospora tenuis</name>
    <dbReference type="NCBI Taxonomy" id="198213"/>
    <lineage>
        <taxon>Eukaryota</taxon>
        <taxon>Viridiplantae</taxon>
        <taxon>Streptophyta</taxon>
        <taxon>Embryophyta</taxon>
        <taxon>Tracheophyta</taxon>
        <taxon>Spermatophyta</taxon>
        <taxon>Magnoliopsida</taxon>
        <taxon>Liliopsida</taxon>
        <taxon>Poales</taxon>
        <taxon>Cyperaceae</taxon>
        <taxon>Cyperoideae</taxon>
        <taxon>Rhynchosporeae</taxon>
        <taxon>Rhynchospora</taxon>
    </lineage>
</organism>
<keyword evidence="4 9" id="KW-0863">Zinc-finger</keyword>
<keyword evidence="7" id="KW-0804">Transcription</keyword>
<evidence type="ECO:0000256" key="4">
    <source>
        <dbReference type="ARBA" id="ARBA00022771"/>
    </source>
</evidence>
<evidence type="ECO:0000256" key="2">
    <source>
        <dbReference type="ARBA" id="ARBA00022723"/>
    </source>
</evidence>
<keyword evidence="8" id="KW-0539">Nucleus</keyword>
<comment type="subcellular location">
    <subcellularLocation>
        <location evidence="1">Nucleus</location>
    </subcellularLocation>
</comment>
<keyword evidence="12" id="KW-1185">Reference proteome</keyword>
<dbReference type="AlphaFoldDB" id="A0AAD5ZTK1"/>
<dbReference type="Pfam" id="PF13912">
    <property type="entry name" value="zf-C2H2_6"/>
    <property type="match status" value="2"/>
</dbReference>
<evidence type="ECO:0000256" key="3">
    <source>
        <dbReference type="ARBA" id="ARBA00022737"/>
    </source>
</evidence>
<keyword evidence="2" id="KW-0479">Metal-binding</keyword>
<evidence type="ECO:0000313" key="12">
    <source>
        <dbReference type="Proteomes" id="UP001210211"/>
    </source>
</evidence>
<evidence type="ECO:0000256" key="5">
    <source>
        <dbReference type="ARBA" id="ARBA00022833"/>
    </source>
</evidence>
<name>A0AAD5ZTK1_9POAL</name>
<evidence type="ECO:0000256" key="7">
    <source>
        <dbReference type="ARBA" id="ARBA00023163"/>
    </source>
</evidence>
<feature type="domain" description="C2H2-type" evidence="10">
    <location>
        <begin position="105"/>
        <end position="132"/>
    </location>
</feature>